<dbReference type="PANTHER" id="PTHR22911">
    <property type="entry name" value="ACYL-MALONYL CONDENSING ENZYME-RELATED"/>
    <property type="match status" value="1"/>
</dbReference>
<keyword evidence="1" id="KW-0812">Transmembrane</keyword>
<dbReference type="InterPro" id="IPR000620">
    <property type="entry name" value="EamA_dom"/>
</dbReference>
<reference evidence="3 4" key="1">
    <citation type="submission" date="2018-07" db="EMBL/GenBank/DDBJ databases">
        <title>Thalassococcus profundi sp. nov., a marine bacterium isolated from deep seawater of Okinawa Trough.</title>
        <authorList>
            <person name="Yu M."/>
        </authorList>
    </citation>
    <scope>NUCLEOTIDE SEQUENCE [LARGE SCALE GENOMIC DNA]</scope>
    <source>
        <strain evidence="3 4">WRAS1</strain>
    </source>
</reference>
<feature type="transmembrane region" description="Helical" evidence="1">
    <location>
        <begin position="206"/>
        <end position="227"/>
    </location>
</feature>
<feature type="transmembrane region" description="Helical" evidence="1">
    <location>
        <begin position="94"/>
        <end position="112"/>
    </location>
</feature>
<proteinExistence type="predicted"/>
<feature type="domain" description="EamA" evidence="2">
    <location>
        <begin position="6"/>
        <end position="138"/>
    </location>
</feature>
<feature type="domain" description="EamA" evidence="2">
    <location>
        <begin position="148"/>
        <end position="276"/>
    </location>
</feature>
<evidence type="ECO:0000313" key="4">
    <source>
        <dbReference type="Proteomes" id="UP000253977"/>
    </source>
</evidence>
<evidence type="ECO:0000313" key="3">
    <source>
        <dbReference type="EMBL" id="RDD68100.1"/>
    </source>
</evidence>
<feature type="transmembrane region" description="Helical" evidence="1">
    <location>
        <begin position="234"/>
        <end position="254"/>
    </location>
</feature>
<comment type="caution">
    <text evidence="3">The sequence shown here is derived from an EMBL/GenBank/DDBJ whole genome shotgun (WGS) entry which is preliminary data.</text>
</comment>
<feature type="transmembrane region" description="Helical" evidence="1">
    <location>
        <begin position="178"/>
        <end position="200"/>
    </location>
</feature>
<dbReference type="SUPFAM" id="SSF103481">
    <property type="entry name" value="Multidrug resistance efflux transporter EmrE"/>
    <property type="match status" value="2"/>
</dbReference>
<feature type="transmembrane region" description="Helical" evidence="1">
    <location>
        <begin position="260"/>
        <end position="278"/>
    </location>
</feature>
<feature type="transmembrane region" description="Helical" evidence="1">
    <location>
        <begin position="32"/>
        <end position="54"/>
    </location>
</feature>
<dbReference type="AlphaFoldDB" id="A0A369TSF1"/>
<feature type="transmembrane region" description="Helical" evidence="1">
    <location>
        <begin position="66"/>
        <end position="88"/>
    </location>
</feature>
<organism evidence="3 4">
    <name type="scientific">Thalassococcus profundi</name>
    <dbReference type="NCBI Taxonomy" id="2282382"/>
    <lineage>
        <taxon>Bacteria</taxon>
        <taxon>Pseudomonadati</taxon>
        <taxon>Pseudomonadota</taxon>
        <taxon>Alphaproteobacteria</taxon>
        <taxon>Rhodobacterales</taxon>
        <taxon>Roseobacteraceae</taxon>
        <taxon>Thalassococcus</taxon>
    </lineage>
</organism>
<dbReference type="OrthoDB" id="7818056at2"/>
<dbReference type="RefSeq" id="WP_114509079.1">
    <property type="nucleotide sequence ID" value="NZ_QPMK01000001.1"/>
</dbReference>
<dbReference type="PANTHER" id="PTHR22911:SF103">
    <property type="entry name" value="BLR2811 PROTEIN"/>
    <property type="match status" value="1"/>
</dbReference>
<evidence type="ECO:0000256" key="1">
    <source>
        <dbReference type="SAM" id="Phobius"/>
    </source>
</evidence>
<keyword evidence="4" id="KW-1185">Reference proteome</keyword>
<dbReference type="GO" id="GO:0016020">
    <property type="term" value="C:membrane"/>
    <property type="evidence" value="ECO:0007669"/>
    <property type="project" value="InterPro"/>
</dbReference>
<dbReference type="Gene3D" id="1.10.3730.20">
    <property type="match status" value="1"/>
</dbReference>
<dbReference type="Proteomes" id="UP000253977">
    <property type="component" value="Unassembled WGS sequence"/>
</dbReference>
<feature type="transmembrane region" description="Helical" evidence="1">
    <location>
        <begin position="148"/>
        <end position="166"/>
    </location>
</feature>
<evidence type="ECO:0000259" key="2">
    <source>
        <dbReference type="Pfam" id="PF00892"/>
    </source>
</evidence>
<gene>
    <name evidence="3" type="ORF">DU478_01100</name>
</gene>
<name>A0A369TSF1_9RHOB</name>
<protein>
    <submittedName>
        <fullName evidence="3">DMT family transporter</fullName>
    </submittedName>
</protein>
<dbReference type="Pfam" id="PF00892">
    <property type="entry name" value="EamA"/>
    <property type="match status" value="2"/>
</dbReference>
<dbReference type="InterPro" id="IPR037185">
    <property type="entry name" value="EmrE-like"/>
</dbReference>
<sequence>MGPNARGALLSLLSFALYATHDLIVKGLGATYSPFQIVFFSVLFSFPLVVVMLIRDSQPGHLRPVHPWWTAIRTAAAVITGGAAFYAFSNLPLAQVYALIFAAPLIITILSIPILGERVRLRRWIAVIVGLCGVIVVLRPGVTALTPAHLAGLVAAVGSALASIIVRKIGNDERAEVLVLYPMLTNFVVMGALTAFVYVPMPLEHLALNATMAVLGFVASVVIIYAYKAAEAVIVAPMQYSQILWAVVFGAAFFDEWPDGVTLFGAAIIIASGVYIVLREGGGGASENTPVLRNRSRYDTAILPRISTLLQLFARRTARRD</sequence>
<feature type="transmembrane region" description="Helical" evidence="1">
    <location>
        <begin position="124"/>
        <end position="142"/>
    </location>
</feature>
<keyword evidence="1" id="KW-1133">Transmembrane helix</keyword>
<dbReference type="EMBL" id="QPMK01000001">
    <property type="protein sequence ID" value="RDD68100.1"/>
    <property type="molecule type" value="Genomic_DNA"/>
</dbReference>
<keyword evidence="1" id="KW-0472">Membrane</keyword>
<accession>A0A369TSF1</accession>